<reference evidence="4 5" key="1">
    <citation type="journal article" date="2015" name="Stand. Genomic Sci.">
        <title>Genomic Encyclopedia of Bacterial and Archaeal Type Strains, Phase III: the genomes of soil and plant-associated and newly described type strains.</title>
        <authorList>
            <person name="Whitman W.B."/>
            <person name="Woyke T."/>
            <person name="Klenk H.P."/>
            <person name="Zhou Y."/>
            <person name="Lilburn T.G."/>
            <person name="Beck B.J."/>
            <person name="De Vos P."/>
            <person name="Vandamme P."/>
            <person name="Eisen J.A."/>
            <person name="Garrity G."/>
            <person name="Hugenholtz P."/>
            <person name="Kyrpides N.C."/>
        </authorList>
    </citation>
    <scope>NUCLEOTIDE SEQUENCE [LARGE SCALE GENOMIC DNA]</scope>
    <source>
        <strain evidence="4 5">CGMCC 1.10124</strain>
    </source>
</reference>
<dbReference type="OrthoDB" id="343093at2157"/>
<dbReference type="RefSeq" id="WP_199722639.1">
    <property type="nucleotide sequence ID" value="NZ_CP034145.1"/>
</dbReference>
<dbReference type="NCBIfam" id="TIGR04126">
    <property type="entry name" value="PGF_CTERM"/>
    <property type="match status" value="1"/>
</dbReference>
<evidence type="ECO:0000256" key="3">
    <source>
        <dbReference type="SAM" id="Phobius"/>
    </source>
</evidence>
<dbReference type="GO" id="GO:0030115">
    <property type="term" value="C:S-layer"/>
    <property type="evidence" value="ECO:0007669"/>
    <property type="project" value="UniProtKB-SubCell"/>
</dbReference>
<organism evidence="4 5">
    <name type="scientific">Haloplanus aerogenes</name>
    <dbReference type="NCBI Taxonomy" id="660522"/>
    <lineage>
        <taxon>Archaea</taxon>
        <taxon>Methanobacteriati</taxon>
        <taxon>Methanobacteriota</taxon>
        <taxon>Stenosarchaea group</taxon>
        <taxon>Halobacteria</taxon>
        <taxon>Halobacteriales</taxon>
        <taxon>Haloferacaceae</taxon>
        <taxon>Haloplanus</taxon>
    </lineage>
</organism>
<dbReference type="GO" id="GO:0005886">
    <property type="term" value="C:plasma membrane"/>
    <property type="evidence" value="ECO:0007669"/>
    <property type="project" value="UniProtKB-SubCell"/>
</dbReference>
<evidence type="ECO:0000313" key="4">
    <source>
        <dbReference type="EMBL" id="RMB24948.1"/>
    </source>
</evidence>
<evidence type="ECO:0000313" key="5">
    <source>
        <dbReference type="Proteomes" id="UP000277326"/>
    </source>
</evidence>
<keyword evidence="3" id="KW-0812">Transmembrane</keyword>
<sequence>MTATLHRLLVVLAVALAVVAAATGASVAVDEPRDAPSNTSPPVRVYASESLDISNVGLTGGGTIGTEQTTFVSVAGDEVFTVDPENADFDGVAPGSYDADSDDDDEAELVVVQPRITDFEVRNERGVDIAGDTVEGNDFEEVTITAEYNFAEADRLDVTLENPDGVDLAGNSRITESGGSVTVDTSGADPGTYRIVVEGSDIEDGRATTTVTVAGGAAEPTATPTPEPTPTPTATSTPTARPTPTATPTPTPTATPTPTPTATPTESPTPHPPDTPEPTATPTPTEGGGAGFGPLVALLALLALTAVARWRD</sequence>
<protein>
    <submittedName>
        <fullName evidence="4">PGF-CTERM protein</fullName>
    </submittedName>
</protein>
<dbReference type="AlphaFoldDB" id="A0A3M0DRR5"/>
<evidence type="ECO:0000256" key="2">
    <source>
        <dbReference type="SAM" id="MobiDB-lite"/>
    </source>
</evidence>
<comment type="caution">
    <text evidence="4">The sequence shown here is derived from an EMBL/GenBank/DDBJ whole genome shotgun (WGS) entry which is preliminary data.</text>
</comment>
<keyword evidence="3" id="KW-0472">Membrane</keyword>
<dbReference type="Proteomes" id="UP000277326">
    <property type="component" value="Unassembled WGS sequence"/>
</dbReference>
<feature type="compositionally biased region" description="Low complexity" evidence="2">
    <location>
        <begin position="232"/>
        <end position="244"/>
    </location>
</feature>
<keyword evidence="3" id="KW-1133">Transmembrane helix</keyword>
<accession>A0A3M0DRR5</accession>
<feature type="region of interest" description="Disordered" evidence="2">
    <location>
        <begin position="167"/>
        <end position="187"/>
    </location>
</feature>
<dbReference type="GeneID" id="38471147"/>
<proteinExistence type="predicted"/>
<feature type="region of interest" description="Disordered" evidence="2">
    <location>
        <begin position="214"/>
        <end position="290"/>
    </location>
</feature>
<name>A0A3M0DRR5_9EURY</name>
<keyword evidence="1" id="KW-0732">Signal</keyword>
<feature type="transmembrane region" description="Helical" evidence="3">
    <location>
        <begin position="291"/>
        <end position="310"/>
    </location>
</feature>
<feature type="compositionally biased region" description="Polar residues" evidence="2">
    <location>
        <begin position="172"/>
        <end position="185"/>
    </location>
</feature>
<evidence type="ECO:0000256" key="1">
    <source>
        <dbReference type="ARBA" id="ARBA00022729"/>
    </source>
</evidence>
<dbReference type="EMBL" id="REFS01000001">
    <property type="protein sequence ID" value="RMB24948.1"/>
    <property type="molecule type" value="Genomic_DNA"/>
</dbReference>
<feature type="compositionally biased region" description="Pro residues" evidence="2">
    <location>
        <begin position="245"/>
        <end position="281"/>
    </location>
</feature>
<dbReference type="InterPro" id="IPR026371">
    <property type="entry name" value="PGF_CTERM"/>
</dbReference>
<gene>
    <name evidence="4" type="ORF">ATH50_0028</name>
</gene>